<dbReference type="Proteomes" id="UP000015100">
    <property type="component" value="Unassembled WGS sequence"/>
</dbReference>
<dbReference type="EMBL" id="AQGS01000016">
    <property type="protein sequence ID" value="EPS45364.1"/>
    <property type="molecule type" value="Genomic_DNA"/>
</dbReference>
<dbReference type="InterPro" id="IPR056862">
    <property type="entry name" value="VWA7_N"/>
</dbReference>
<feature type="signal peptide" evidence="1">
    <location>
        <begin position="1"/>
        <end position="22"/>
    </location>
</feature>
<name>S8ARA3_DACHA</name>
<dbReference type="AlphaFoldDB" id="S8ARA3"/>
<keyword evidence="5" id="KW-1185">Reference proteome</keyword>
<dbReference type="STRING" id="1284197.S8ARA3"/>
<dbReference type="Pfam" id="PF25107">
    <property type="entry name" value="VWA7_N"/>
    <property type="match status" value="1"/>
</dbReference>
<dbReference type="Pfam" id="PF23560">
    <property type="entry name" value="GBD_Hemicentin"/>
    <property type="match status" value="1"/>
</dbReference>
<evidence type="ECO:0000256" key="1">
    <source>
        <dbReference type="SAM" id="SignalP"/>
    </source>
</evidence>
<dbReference type="HOGENOM" id="CLU_013884_0_0_1"/>
<accession>S8ARA3</accession>
<dbReference type="eggNOG" id="KOG4475">
    <property type="taxonomic scope" value="Eukaryota"/>
</dbReference>
<evidence type="ECO:0000259" key="3">
    <source>
        <dbReference type="Pfam" id="PF25107"/>
    </source>
</evidence>
<dbReference type="PANTHER" id="PTHR14905:SF7">
    <property type="entry name" value="VON WILLEBRAND FACTOR A DOMAIN-CONTAINING PROTEIN 7"/>
    <property type="match status" value="1"/>
</dbReference>
<reference evidence="4 5" key="1">
    <citation type="journal article" date="2013" name="PLoS Genet.">
        <title>Genomic mechanisms accounting for the adaptation to parasitism in nematode-trapping fungi.</title>
        <authorList>
            <person name="Meerupati T."/>
            <person name="Andersson K.M."/>
            <person name="Friman E."/>
            <person name="Kumar D."/>
            <person name="Tunlid A."/>
            <person name="Ahren D."/>
        </authorList>
    </citation>
    <scope>NUCLEOTIDE SEQUENCE [LARGE SCALE GENOMIC DNA]</scope>
    <source>
        <strain evidence="4 5">CBS 200.50</strain>
    </source>
</reference>
<feature type="domain" description="Hemicentin/VWA7 galactose-binding" evidence="2">
    <location>
        <begin position="432"/>
        <end position="520"/>
    </location>
</feature>
<evidence type="ECO:0000313" key="5">
    <source>
        <dbReference type="Proteomes" id="UP000015100"/>
    </source>
</evidence>
<feature type="chain" id="PRO_5004560855" evidence="1">
    <location>
        <begin position="23"/>
        <end position="770"/>
    </location>
</feature>
<dbReference type="InterPro" id="IPR052577">
    <property type="entry name" value="VWA7"/>
</dbReference>
<dbReference type="OMA" id="MPRIMNI"/>
<organism evidence="4 5">
    <name type="scientific">Dactylellina haptotyla (strain CBS 200.50)</name>
    <name type="common">Nematode-trapping fungus</name>
    <name type="synonym">Monacrosporium haptotylum</name>
    <dbReference type="NCBI Taxonomy" id="1284197"/>
    <lineage>
        <taxon>Eukaryota</taxon>
        <taxon>Fungi</taxon>
        <taxon>Dikarya</taxon>
        <taxon>Ascomycota</taxon>
        <taxon>Pezizomycotina</taxon>
        <taxon>Orbiliomycetes</taxon>
        <taxon>Orbiliales</taxon>
        <taxon>Orbiliaceae</taxon>
        <taxon>Dactylellina</taxon>
    </lineage>
</organism>
<feature type="domain" description="VWA7 N-terminal" evidence="3">
    <location>
        <begin position="70"/>
        <end position="276"/>
    </location>
</feature>
<evidence type="ECO:0000259" key="2">
    <source>
        <dbReference type="Pfam" id="PF23560"/>
    </source>
</evidence>
<dbReference type="InterPro" id="IPR056475">
    <property type="entry name" value="GBD_Hemicentin/VWA7"/>
</dbReference>
<dbReference type="PANTHER" id="PTHR14905">
    <property type="entry name" value="NG37"/>
    <property type="match status" value="1"/>
</dbReference>
<evidence type="ECO:0000313" key="4">
    <source>
        <dbReference type="EMBL" id="EPS45364.1"/>
    </source>
</evidence>
<protein>
    <submittedName>
        <fullName evidence="4">Uncharacterized protein</fullName>
    </submittedName>
</protein>
<dbReference type="OrthoDB" id="301415at2759"/>
<gene>
    <name evidence="4" type="ORF">H072_615</name>
</gene>
<proteinExistence type="predicted"/>
<reference evidence="5" key="2">
    <citation type="submission" date="2013-04" db="EMBL/GenBank/DDBJ databases">
        <title>Genomic mechanisms accounting for the adaptation to parasitism in nematode-trapping fungi.</title>
        <authorList>
            <person name="Ahren D.G."/>
        </authorList>
    </citation>
    <scope>NUCLEOTIDE SEQUENCE [LARGE SCALE GENOMIC DNA]</scope>
    <source>
        <strain evidence="5">CBS 200.50</strain>
    </source>
</reference>
<comment type="caution">
    <text evidence="4">The sequence shown here is derived from an EMBL/GenBank/DDBJ whole genome shotgun (WGS) entry which is preliminary data.</text>
</comment>
<sequence length="770" mass="85201">MCSLKTFLISISFLILLSPSSAFIPQKWKSFNGAPGISHAEQTERAIKELWVPWFGFDVDDFTALELYMMNNAIDEIATANGMVDNDQTDGALHFDGESFTQAQERLLDLANQTIRFTKEEQYHTARSTIGQALHTLQDFYSHSNWIELLLAQGVDLVPHPGVGVSGAMLYPLSSNISTCNQCNYMGECGHCHDNLETGSLTSGYYSGQPNYKKPQAGKCSHGGLMDGSSTDFDVGFRRRGQGINKDSTSCIFSPHKDLHYDAASVSINATKIYLTNEIFNKLEYDEARVLFGNKYKKNAVSKSLGSLWDTIKDLIQPDKRLPSGPARRSFANTSKHHSHTFVIAEDIPEDRMILARVMASHKMHSIQIIRRDTQQNETSGYSWDDIAVATGGHALKVCENDTNNALEFLDMIAQPGHVEVLSVARTPNGNTNGSVVEYSFPVDSSLESVLISASGVSSFELFFPNGSLYPTNSSDKRDIHVRQISNNVALNMSSITRTGLYRIALHIVDNYTLSVSGYSKLYLSSFNFVEEAGRPGHEGHFPILDSPIVGENTKVEAVMHGNFTSGAFEFRTKANTLIAKQESIKVDERCRHHGTRFQGLVTEIPDTNFMVYFSGVNDKGEAFQRARLHLVTPSKVQIDMPRIMNIRAGHSHIISIGIKNLNNVSDTFDITAVDAQGVVSGASNNTISLDAGAMGLLDIRLYPTLNTTLGTDYLVVSAKGRRTNGNFAFQTVIIEAEEAFTQETSITHQYFASETKSLILKIKEEQNKR</sequence>
<keyword evidence="1" id="KW-0732">Signal</keyword>